<dbReference type="PANTHER" id="PTHR11480:SF93">
    <property type="entry name" value="SAPOSIN B-TYPE DOMAIN-CONTAINING PROTEIN"/>
    <property type="match status" value="1"/>
</dbReference>
<accession>A2EEV0</accession>
<dbReference type="InterPro" id="IPR051428">
    <property type="entry name" value="Sphingo_Act-Surfact_Prot"/>
</dbReference>
<sequence>MFFFLFGILSLSWGKCEICKLVADTISQSLAQGIDESQIKQKVQEKCKVLAFLSDICEMIVDSYYSKLMTFLRGGQSSTAACKAIGACGINAQESNGLKRRVVNGIVAPHFPHKLRKLQQGPRHFP</sequence>
<dbReference type="EMBL" id="DS113370">
    <property type="protein sequence ID" value="EAY08816.1"/>
    <property type="molecule type" value="Genomic_DNA"/>
</dbReference>
<dbReference type="SUPFAM" id="SSF47862">
    <property type="entry name" value="Saposin"/>
    <property type="match status" value="1"/>
</dbReference>
<gene>
    <name evidence="5" type="ORF">TVAG_213250</name>
</gene>
<reference evidence="5" key="1">
    <citation type="submission" date="2006-10" db="EMBL/GenBank/DDBJ databases">
        <authorList>
            <person name="Amadeo P."/>
            <person name="Zhao Q."/>
            <person name="Wortman J."/>
            <person name="Fraser-Liggett C."/>
            <person name="Carlton J."/>
        </authorList>
    </citation>
    <scope>NUCLEOTIDE SEQUENCE</scope>
    <source>
        <strain evidence="5">G3</strain>
    </source>
</reference>
<evidence type="ECO:0000256" key="2">
    <source>
        <dbReference type="ARBA" id="ARBA00023180"/>
    </source>
</evidence>
<evidence type="ECO:0000313" key="5">
    <source>
        <dbReference type="EMBL" id="EAY08816.1"/>
    </source>
</evidence>
<feature type="domain" description="Saposin B-type" evidence="4">
    <location>
        <begin position="12"/>
        <end position="92"/>
    </location>
</feature>
<dbReference type="Pfam" id="PF03489">
    <property type="entry name" value="SapB_2"/>
    <property type="match status" value="1"/>
</dbReference>
<evidence type="ECO:0000313" key="6">
    <source>
        <dbReference type="Proteomes" id="UP000001542"/>
    </source>
</evidence>
<organism evidence="5 6">
    <name type="scientific">Trichomonas vaginalis (strain ATCC PRA-98 / G3)</name>
    <dbReference type="NCBI Taxonomy" id="412133"/>
    <lineage>
        <taxon>Eukaryota</taxon>
        <taxon>Metamonada</taxon>
        <taxon>Parabasalia</taxon>
        <taxon>Trichomonadida</taxon>
        <taxon>Trichomonadidae</taxon>
        <taxon>Trichomonas</taxon>
    </lineage>
</organism>
<keyword evidence="3" id="KW-0732">Signal</keyword>
<dbReference type="VEuPathDB" id="TrichDB:TVAGG3_0061400"/>
<evidence type="ECO:0000259" key="4">
    <source>
        <dbReference type="PROSITE" id="PS50015"/>
    </source>
</evidence>
<dbReference type="PANTHER" id="PTHR11480">
    <property type="entry name" value="SAPOSIN-RELATED"/>
    <property type="match status" value="1"/>
</dbReference>
<keyword evidence="6" id="KW-1185">Reference proteome</keyword>
<dbReference type="InterPro" id="IPR008138">
    <property type="entry name" value="SapB_2"/>
</dbReference>
<dbReference type="PROSITE" id="PS50015">
    <property type="entry name" value="SAP_B"/>
    <property type="match status" value="1"/>
</dbReference>
<dbReference type="Gene3D" id="1.10.225.10">
    <property type="entry name" value="Saposin-like"/>
    <property type="match status" value="1"/>
</dbReference>
<dbReference type="InterPro" id="IPR011001">
    <property type="entry name" value="Saposin-like"/>
</dbReference>
<dbReference type="SMART" id="SM00741">
    <property type="entry name" value="SapB"/>
    <property type="match status" value="1"/>
</dbReference>
<protein>
    <submittedName>
        <fullName evidence="5">Surfactant B protein, putative</fullName>
    </submittedName>
</protein>
<keyword evidence="2" id="KW-0325">Glycoprotein</keyword>
<evidence type="ECO:0000256" key="1">
    <source>
        <dbReference type="ARBA" id="ARBA00023157"/>
    </source>
</evidence>
<keyword evidence="1" id="KW-1015">Disulfide bond</keyword>
<dbReference type="AlphaFoldDB" id="A2EEV0"/>
<dbReference type="InParanoid" id="A2EEV0"/>
<proteinExistence type="predicted"/>
<evidence type="ECO:0000256" key="3">
    <source>
        <dbReference type="SAM" id="SignalP"/>
    </source>
</evidence>
<dbReference type="InterPro" id="IPR008139">
    <property type="entry name" value="SaposinB_dom"/>
</dbReference>
<dbReference type="KEGG" id="tva:4766724"/>
<feature type="chain" id="PRO_5002643144" evidence="3">
    <location>
        <begin position="19"/>
        <end position="126"/>
    </location>
</feature>
<name>A2EEV0_TRIV3</name>
<dbReference type="VEuPathDB" id="TrichDB:TVAG_213250"/>
<dbReference type="Proteomes" id="UP000001542">
    <property type="component" value="Unassembled WGS sequence"/>
</dbReference>
<feature type="signal peptide" evidence="3">
    <location>
        <begin position="1"/>
        <end position="18"/>
    </location>
</feature>
<reference evidence="5" key="2">
    <citation type="journal article" date="2007" name="Science">
        <title>Draft genome sequence of the sexually transmitted pathogen Trichomonas vaginalis.</title>
        <authorList>
            <person name="Carlton J.M."/>
            <person name="Hirt R.P."/>
            <person name="Silva J.C."/>
            <person name="Delcher A.L."/>
            <person name="Schatz M."/>
            <person name="Zhao Q."/>
            <person name="Wortman J.R."/>
            <person name="Bidwell S.L."/>
            <person name="Alsmark U.C.M."/>
            <person name="Besteiro S."/>
            <person name="Sicheritz-Ponten T."/>
            <person name="Noel C.J."/>
            <person name="Dacks J.B."/>
            <person name="Foster P.G."/>
            <person name="Simillion C."/>
            <person name="Van de Peer Y."/>
            <person name="Miranda-Saavedra D."/>
            <person name="Barton G.J."/>
            <person name="Westrop G.D."/>
            <person name="Mueller S."/>
            <person name="Dessi D."/>
            <person name="Fiori P.L."/>
            <person name="Ren Q."/>
            <person name="Paulsen I."/>
            <person name="Zhang H."/>
            <person name="Bastida-Corcuera F.D."/>
            <person name="Simoes-Barbosa A."/>
            <person name="Brown M.T."/>
            <person name="Hayes R.D."/>
            <person name="Mukherjee M."/>
            <person name="Okumura C.Y."/>
            <person name="Schneider R."/>
            <person name="Smith A.J."/>
            <person name="Vanacova S."/>
            <person name="Villalvazo M."/>
            <person name="Haas B.J."/>
            <person name="Pertea M."/>
            <person name="Feldblyum T.V."/>
            <person name="Utterback T.R."/>
            <person name="Shu C.L."/>
            <person name="Osoegawa K."/>
            <person name="de Jong P.J."/>
            <person name="Hrdy I."/>
            <person name="Horvathova L."/>
            <person name="Zubacova Z."/>
            <person name="Dolezal P."/>
            <person name="Malik S.B."/>
            <person name="Logsdon J.M. Jr."/>
            <person name="Henze K."/>
            <person name="Gupta A."/>
            <person name="Wang C.C."/>
            <person name="Dunne R.L."/>
            <person name="Upcroft J.A."/>
            <person name="Upcroft P."/>
            <person name="White O."/>
            <person name="Salzberg S.L."/>
            <person name="Tang P."/>
            <person name="Chiu C.-H."/>
            <person name="Lee Y.-S."/>
            <person name="Embley T.M."/>
            <person name="Coombs G.H."/>
            <person name="Mottram J.C."/>
            <person name="Tachezy J."/>
            <person name="Fraser-Liggett C.M."/>
            <person name="Johnson P.J."/>
        </authorList>
    </citation>
    <scope>NUCLEOTIDE SEQUENCE [LARGE SCALE GENOMIC DNA]</scope>
    <source>
        <strain evidence="5">G3</strain>
    </source>
</reference>
<dbReference type="SMR" id="A2EEV0"/>